<evidence type="ECO:0000313" key="3">
    <source>
        <dbReference type="Proteomes" id="UP000245488"/>
    </source>
</evidence>
<name>A0A317FYJ5_BUTFI</name>
<dbReference type="EMBL" id="NXNG01000001">
    <property type="protein sequence ID" value="PWT26663.1"/>
    <property type="molecule type" value="Genomic_DNA"/>
</dbReference>
<dbReference type="Gene3D" id="1.20.120.330">
    <property type="entry name" value="Nucleotidyltransferases domain 2"/>
    <property type="match status" value="1"/>
</dbReference>
<dbReference type="SUPFAM" id="SSF81301">
    <property type="entry name" value="Nucleotidyltransferase"/>
    <property type="match status" value="1"/>
</dbReference>
<dbReference type="RefSeq" id="WP_110072412.1">
    <property type="nucleotide sequence ID" value="NZ_CM009896.1"/>
</dbReference>
<gene>
    <name evidence="1" type="ORF">CPT75_05745</name>
    <name evidence="2" type="ORF">CPT75_06580</name>
</gene>
<dbReference type="InterPro" id="IPR007530">
    <property type="entry name" value="Aminoglycoside_adenylylTfrase"/>
</dbReference>
<dbReference type="EMBL" id="NXNG01000001">
    <property type="protein sequence ID" value="PWT26798.1"/>
    <property type="molecule type" value="Genomic_DNA"/>
</dbReference>
<comment type="caution">
    <text evidence="2">The sequence shown here is derived from an EMBL/GenBank/DDBJ whole genome shotgun (WGS) entry which is preliminary data.</text>
</comment>
<evidence type="ECO:0000313" key="1">
    <source>
        <dbReference type="EMBL" id="PWT26663.1"/>
    </source>
</evidence>
<dbReference type="Gene3D" id="3.30.460.10">
    <property type="entry name" value="Beta Polymerase, domain 2"/>
    <property type="match status" value="1"/>
</dbReference>
<evidence type="ECO:0000313" key="2">
    <source>
        <dbReference type="EMBL" id="PWT26798.1"/>
    </source>
</evidence>
<sequence>MRTENEILDIVLDTVRADDAVRAVIRTDLLPVTKYLYSYQFCFIVDDIEKYDDDKIFETCFGKRVLLYRGDKNYPEMFPGAKAHLMVFEDGITLVINTMDKDTFLSRFNRENFYENVWIGDTYQKILDKDNILPEIERLEETQTIFADTPTKEIFDNTCNEFWWVMKTFAEYTLRKELPSAMFYLNVAVRDLLNKMLRWHIYLESGKPVDMGVLDSKLEELLEDELFALYKKTYPSADYDQIWSAFNAVATLWNKVGNMVADSCGFPYPEKTEIEMMEFIARLKEN</sequence>
<dbReference type="Proteomes" id="UP000245488">
    <property type="component" value="Chromosome"/>
</dbReference>
<evidence type="ECO:0008006" key="4">
    <source>
        <dbReference type="Google" id="ProtNLM"/>
    </source>
</evidence>
<accession>A0A317FYJ5</accession>
<dbReference type="AlphaFoldDB" id="A0A317FYJ5"/>
<protein>
    <recommendedName>
        <fullName evidence="4">Streptomycin adenylyltransferase</fullName>
    </recommendedName>
</protein>
<keyword evidence="3" id="KW-1185">Reference proteome</keyword>
<organism evidence="2 3">
    <name type="scientific">Butyrivibrio fibrisolvens</name>
    <dbReference type="NCBI Taxonomy" id="831"/>
    <lineage>
        <taxon>Bacteria</taxon>
        <taxon>Bacillati</taxon>
        <taxon>Bacillota</taxon>
        <taxon>Clostridia</taxon>
        <taxon>Lachnospirales</taxon>
        <taxon>Lachnospiraceae</taxon>
        <taxon>Butyrivibrio</taxon>
    </lineage>
</organism>
<dbReference type="SUPFAM" id="SSF81631">
    <property type="entry name" value="PAP/OAS1 substrate-binding domain"/>
    <property type="match status" value="1"/>
</dbReference>
<dbReference type="InterPro" id="IPR043519">
    <property type="entry name" value="NT_sf"/>
</dbReference>
<proteinExistence type="predicted"/>
<reference evidence="2 3" key="1">
    <citation type="submission" date="2017-09" db="EMBL/GenBank/DDBJ databases">
        <title>High-quality draft genome sequence of Butyrivibrio fibrisolvens INBov1, isolated from cow rumen.</title>
        <authorList>
            <person name="Rodriguez Hernaez J."/>
            <person name="Rivarola M."/>
            <person name="Paniego N."/>
            <person name="Cravero S."/>
            <person name="Ceron Cucchi M."/>
            <person name="Martinez M.C."/>
        </authorList>
    </citation>
    <scope>NUCLEOTIDE SEQUENCE [LARGE SCALE GENOMIC DNA]</scope>
    <source>
        <strain evidence="2 3">INBov1</strain>
    </source>
</reference>
<dbReference type="Pfam" id="PF04439">
    <property type="entry name" value="Adenyl_transf"/>
    <property type="match status" value="1"/>
</dbReference>